<dbReference type="InterPro" id="IPR029439">
    <property type="entry name" value="Wzt_C"/>
</dbReference>
<dbReference type="GO" id="GO:0005524">
    <property type="term" value="F:ATP binding"/>
    <property type="evidence" value="ECO:0007669"/>
    <property type="project" value="UniProtKB-KW"/>
</dbReference>
<dbReference type="GO" id="GO:0140359">
    <property type="term" value="F:ABC-type transporter activity"/>
    <property type="evidence" value="ECO:0007669"/>
    <property type="project" value="InterPro"/>
</dbReference>
<dbReference type="CDD" id="cd10147">
    <property type="entry name" value="Wzt_C-like"/>
    <property type="match status" value="1"/>
</dbReference>
<dbReference type="InterPro" id="IPR003439">
    <property type="entry name" value="ABC_transporter-like_ATP-bd"/>
</dbReference>
<dbReference type="Gene3D" id="2.70.50.60">
    <property type="entry name" value="abc- transporter (atp binding component) like domain"/>
    <property type="match status" value="1"/>
</dbReference>
<dbReference type="GO" id="GO:0016887">
    <property type="term" value="F:ATP hydrolysis activity"/>
    <property type="evidence" value="ECO:0007669"/>
    <property type="project" value="InterPro"/>
</dbReference>
<dbReference type="EMBL" id="MGDE01000085">
    <property type="protein sequence ID" value="OGL46510.1"/>
    <property type="molecule type" value="Genomic_DNA"/>
</dbReference>
<dbReference type="SMART" id="SM00382">
    <property type="entry name" value="AAA"/>
    <property type="match status" value="1"/>
</dbReference>
<dbReference type="Proteomes" id="UP000178797">
    <property type="component" value="Unassembled WGS sequence"/>
</dbReference>
<dbReference type="Gene3D" id="3.40.50.300">
    <property type="entry name" value="P-loop containing nucleotide triphosphate hydrolases"/>
    <property type="match status" value="1"/>
</dbReference>
<organism evidence="6 7">
    <name type="scientific">Candidatus Schekmanbacteria bacterium RBG_16_38_10</name>
    <dbReference type="NCBI Taxonomy" id="1817879"/>
    <lineage>
        <taxon>Bacteria</taxon>
        <taxon>Candidatus Schekmaniibacteriota</taxon>
    </lineage>
</organism>
<dbReference type="GO" id="GO:0016020">
    <property type="term" value="C:membrane"/>
    <property type="evidence" value="ECO:0007669"/>
    <property type="project" value="InterPro"/>
</dbReference>
<dbReference type="InterPro" id="IPR050683">
    <property type="entry name" value="Bact_Polysacc_Export_ATP-bd"/>
</dbReference>
<evidence type="ECO:0000313" key="7">
    <source>
        <dbReference type="Proteomes" id="UP000178797"/>
    </source>
</evidence>
<protein>
    <recommendedName>
        <fullName evidence="5">ABC transporter domain-containing protein</fullName>
    </recommendedName>
</protein>
<comment type="similarity">
    <text evidence="1">Belongs to the ABC transporter superfamily.</text>
</comment>
<dbReference type="PROSITE" id="PS50893">
    <property type="entry name" value="ABC_TRANSPORTER_2"/>
    <property type="match status" value="1"/>
</dbReference>
<evidence type="ECO:0000256" key="1">
    <source>
        <dbReference type="ARBA" id="ARBA00005417"/>
    </source>
</evidence>
<dbReference type="Pfam" id="PF14524">
    <property type="entry name" value="Wzt_C"/>
    <property type="match status" value="1"/>
</dbReference>
<reference evidence="6 7" key="1">
    <citation type="journal article" date="2016" name="Nat. Commun.">
        <title>Thousands of microbial genomes shed light on interconnected biogeochemical processes in an aquifer system.</title>
        <authorList>
            <person name="Anantharaman K."/>
            <person name="Brown C.T."/>
            <person name="Hug L.A."/>
            <person name="Sharon I."/>
            <person name="Castelle C.J."/>
            <person name="Probst A.J."/>
            <person name="Thomas B.C."/>
            <person name="Singh A."/>
            <person name="Wilkins M.J."/>
            <person name="Karaoz U."/>
            <person name="Brodie E.L."/>
            <person name="Williams K.H."/>
            <person name="Hubbard S.S."/>
            <person name="Banfield J.F."/>
        </authorList>
    </citation>
    <scope>NUCLEOTIDE SEQUENCE [LARGE SCALE GENOMIC DNA]</scope>
</reference>
<dbReference type="InterPro" id="IPR027417">
    <property type="entry name" value="P-loop_NTPase"/>
</dbReference>
<evidence type="ECO:0000259" key="5">
    <source>
        <dbReference type="PROSITE" id="PS50893"/>
    </source>
</evidence>
<dbReference type="InterPro" id="IPR015860">
    <property type="entry name" value="ABC_transpr_TagH-like"/>
</dbReference>
<keyword evidence="4" id="KW-0067">ATP-binding</keyword>
<dbReference type="Pfam" id="PF00005">
    <property type="entry name" value="ABC_tran"/>
    <property type="match status" value="1"/>
</dbReference>
<dbReference type="PANTHER" id="PTHR46743:SF2">
    <property type="entry name" value="TEICHOIC ACIDS EXPORT ATP-BINDING PROTEIN TAGH"/>
    <property type="match status" value="1"/>
</dbReference>
<gene>
    <name evidence="6" type="ORF">A2W05_02425</name>
</gene>
<accession>A0A1F7RYJ8</accession>
<feature type="domain" description="ABC transporter" evidence="5">
    <location>
        <begin position="5"/>
        <end position="246"/>
    </location>
</feature>
<evidence type="ECO:0000256" key="2">
    <source>
        <dbReference type="ARBA" id="ARBA00022448"/>
    </source>
</evidence>
<dbReference type="PANTHER" id="PTHR46743">
    <property type="entry name" value="TEICHOIC ACIDS EXPORT ATP-BINDING PROTEIN TAGH"/>
    <property type="match status" value="1"/>
</dbReference>
<dbReference type="InterPro" id="IPR003593">
    <property type="entry name" value="AAA+_ATPase"/>
</dbReference>
<sequence length="433" mass="49412">MDIAIKVTNLSKSYKMYRTPAQRFKELIHPFGKKYHHEFWALKNISFEVKRGETLGILGRNGSGKSTLLQILCGILQSTEGEAVVNGRVSALLELGAGFNPEFTGRENVYMNAAIMGLSQREIDAKYQEIIDFADIGEFIDQPVKTYSSGMYVRLAFSTAISVDPDILVVDEALSVGDMFFQAKCITKMKELIKDGMTLLFVSHDTGAIKSISSKCLLLHNGNVIDYGNPDKVINKYFSMKLENEQIVIKKTLDTKDILSSKYDKTQTFINNMEFQKRASFRRIQNGKASFVNIQLLDEYENEIQFVDYEQNVILRMAIETHEAIETLSFGYIIKNKNGVDIINSNSLIENKWLQKVTKGQRYIIDWKFKASLQHGLYNIACVLSIPIDISVSKVDYCDYVPLAIQFEMGRRKEGELYGIVHWDNKIEIYKDH</sequence>
<dbReference type="CDD" id="cd03220">
    <property type="entry name" value="ABC_KpsT_Wzt"/>
    <property type="match status" value="1"/>
</dbReference>
<evidence type="ECO:0000256" key="4">
    <source>
        <dbReference type="ARBA" id="ARBA00022840"/>
    </source>
</evidence>
<proteinExistence type="inferred from homology"/>
<dbReference type="SUPFAM" id="SSF52540">
    <property type="entry name" value="P-loop containing nucleoside triphosphate hydrolases"/>
    <property type="match status" value="1"/>
</dbReference>
<evidence type="ECO:0000256" key="3">
    <source>
        <dbReference type="ARBA" id="ARBA00022741"/>
    </source>
</evidence>
<keyword evidence="3" id="KW-0547">Nucleotide-binding</keyword>
<keyword evidence="2" id="KW-0813">Transport</keyword>
<dbReference type="AlphaFoldDB" id="A0A1F7RYJ8"/>
<name>A0A1F7RYJ8_9BACT</name>
<evidence type="ECO:0000313" key="6">
    <source>
        <dbReference type="EMBL" id="OGL46510.1"/>
    </source>
</evidence>
<comment type="caution">
    <text evidence="6">The sequence shown here is derived from an EMBL/GenBank/DDBJ whole genome shotgun (WGS) entry which is preliminary data.</text>
</comment>